<gene>
    <name evidence="3" type="ORF">H9K76_03735</name>
</gene>
<evidence type="ECO:0000313" key="3">
    <source>
        <dbReference type="EMBL" id="QNN57997.1"/>
    </source>
</evidence>
<accession>A0A7G9RQX2</accession>
<dbReference type="PANTHER" id="PTHR48090">
    <property type="entry name" value="UNDECAPRENYL-PHOSPHATE 4-DEOXY-4-FORMAMIDO-L-ARABINOSE TRANSFERASE-RELATED"/>
    <property type="match status" value="1"/>
</dbReference>
<keyword evidence="3" id="KW-0808">Transferase</keyword>
<keyword evidence="1" id="KW-0812">Transmembrane</keyword>
<sequence length="310" mass="34792">MIRVAIVLPAFNEEKTISSTIEDFHTHLPDAEIWVINNRSVDSTESLARETLERLKCHGGVINEPRAGKGNAVRRAFIEIDADIYILADADMTYPAFQAHDLITPIVNGTADMVVGDRHSAGHYAAENKRAFHGFGNCLVRDLVNKLFGAKLADIMSGYRAFNRRFVKNYPILVEGFEIETDMTLHALDKRFRILEVPVEYRDRPEGSFSKLNTFRDGMRVINTITTVLRYYRPLAFFGTSALIFAALGLLAGIPVLGDWLREGYIHHIPLAILATGLQIVALILAAIGLILDSITHQDKRQFECELLNR</sequence>
<feature type="transmembrane region" description="Helical" evidence="1">
    <location>
        <begin position="269"/>
        <end position="292"/>
    </location>
</feature>
<dbReference type="GO" id="GO:0016740">
    <property type="term" value="F:transferase activity"/>
    <property type="evidence" value="ECO:0007669"/>
    <property type="project" value="UniProtKB-KW"/>
</dbReference>
<organism evidence="3 4">
    <name type="scientific">Diaphorobacter ruginosibacter</name>
    <dbReference type="NCBI Taxonomy" id="1715720"/>
    <lineage>
        <taxon>Bacteria</taxon>
        <taxon>Pseudomonadati</taxon>
        <taxon>Pseudomonadota</taxon>
        <taxon>Betaproteobacteria</taxon>
        <taxon>Burkholderiales</taxon>
        <taxon>Comamonadaceae</taxon>
        <taxon>Diaphorobacter</taxon>
    </lineage>
</organism>
<evidence type="ECO:0000256" key="1">
    <source>
        <dbReference type="SAM" id="Phobius"/>
    </source>
</evidence>
<dbReference type="Pfam" id="PF00535">
    <property type="entry name" value="Glycos_transf_2"/>
    <property type="match status" value="1"/>
</dbReference>
<dbReference type="KEGG" id="drg:H9K76_03735"/>
<evidence type="ECO:0000259" key="2">
    <source>
        <dbReference type="Pfam" id="PF00535"/>
    </source>
</evidence>
<dbReference type="CDD" id="cd04179">
    <property type="entry name" value="DPM_DPG-synthase_like"/>
    <property type="match status" value="1"/>
</dbReference>
<dbReference type="InterPro" id="IPR029044">
    <property type="entry name" value="Nucleotide-diphossugar_trans"/>
</dbReference>
<protein>
    <submittedName>
        <fullName evidence="3">Glycosyltransferase</fullName>
    </submittedName>
</protein>
<keyword evidence="4" id="KW-1185">Reference proteome</keyword>
<dbReference type="Gene3D" id="3.90.550.10">
    <property type="entry name" value="Spore Coat Polysaccharide Biosynthesis Protein SpsA, Chain A"/>
    <property type="match status" value="1"/>
</dbReference>
<name>A0A7G9RQX2_9BURK</name>
<feature type="transmembrane region" description="Helical" evidence="1">
    <location>
        <begin position="235"/>
        <end position="257"/>
    </location>
</feature>
<keyword evidence="1" id="KW-0472">Membrane</keyword>
<dbReference type="PANTHER" id="PTHR48090:SF7">
    <property type="entry name" value="RFBJ PROTEIN"/>
    <property type="match status" value="1"/>
</dbReference>
<dbReference type="InterPro" id="IPR001173">
    <property type="entry name" value="Glyco_trans_2-like"/>
</dbReference>
<dbReference type="InterPro" id="IPR050256">
    <property type="entry name" value="Glycosyltransferase_2"/>
</dbReference>
<keyword evidence="1" id="KW-1133">Transmembrane helix</keyword>
<feature type="domain" description="Glycosyltransferase 2-like" evidence="2">
    <location>
        <begin position="6"/>
        <end position="168"/>
    </location>
</feature>
<dbReference type="RefSeq" id="WP_187598242.1">
    <property type="nucleotide sequence ID" value="NZ_CP060714.1"/>
</dbReference>
<evidence type="ECO:0000313" key="4">
    <source>
        <dbReference type="Proteomes" id="UP000515811"/>
    </source>
</evidence>
<dbReference type="SUPFAM" id="SSF53448">
    <property type="entry name" value="Nucleotide-diphospho-sugar transferases"/>
    <property type="match status" value="1"/>
</dbReference>
<dbReference type="AlphaFoldDB" id="A0A7G9RQX2"/>
<proteinExistence type="predicted"/>
<reference evidence="3 4" key="1">
    <citation type="submission" date="2020-08" db="EMBL/GenBank/DDBJ databases">
        <title>Genome sequence of Diaphorobacter ruginosibacter DSM 27467T.</title>
        <authorList>
            <person name="Hyun D.-W."/>
            <person name="Bae J.-W."/>
        </authorList>
    </citation>
    <scope>NUCLEOTIDE SEQUENCE [LARGE SCALE GENOMIC DNA]</scope>
    <source>
        <strain evidence="3 4">DSM 27467</strain>
    </source>
</reference>
<dbReference type="Proteomes" id="UP000515811">
    <property type="component" value="Chromosome"/>
</dbReference>
<dbReference type="EMBL" id="CP060714">
    <property type="protein sequence ID" value="QNN57997.1"/>
    <property type="molecule type" value="Genomic_DNA"/>
</dbReference>